<reference evidence="2 3" key="1">
    <citation type="submission" date="2020-08" db="EMBL/GenBank/DDBJ databases">
        <title>Genome public.</title>
        <authorList>
            <person name="Liu C."/>
            <person name="Sun Q."/>
        </authorList>
    </citation>
    <scope>NUCLEOTIDE SEQUENCE [LARGE SCALE GENOMIC DNA]</scope>
    <source>
        <strain evidence="2 3">BX2</strain>
    </source>
</reference>
<feature type="chain" id="PRO_5047091364" description="Lipocalin-like domain-containing protein" evidence="1">
    <location>
        <begin position="20"/>
        <end position="119"/>
    </location>
</feature>
<dbReference type="Proteomes" id="UP000644010">
    <property type="component" value="Unassembled WGS sequence"/>
</dbReference>
<protein>
    <recommendedName>
        <fullName evidence="4">Lipocalin-like domain-containing protein</fullName>
    </recommendedName>
</protein>
<accession>A0ABR7DVL4</accession>
<evidence type="ECO:0000256" key="1">
    <source>
        <dbReference type="SAM" id="SignalP"/>
    </source>
</evidence>
<keyword evidence="1" id="KW-0732">Signal</keyword>
<dbReference type="RefSeq" id="WP_186958019.1">
    <property type="nucleotide sequence ID" value="NZ_JACOOI010000001.1"/>
</dbReference>
<comment type="caution">
    <text evidence="2">The sequence shown here is derived from an EMBL/GenBank/DDBJ whole genome shotgun (WGS) entry which is preliminary data.</text>
</comment>
<sequence length="119" mass="13025">MKQIVCLLFCMLFSLAVSAQDKTDGLSGKWKYSATDVPYGYENGEVEFKTEDGKLNVTLGVGYDKIVVDQISRDGDTYKCNLIISGGDVDIAFKLKNGKLEADVKVDGSPIGITFEKQD</sequence>
<gene>
    <name evidence="2" type="ORF">H8S77_01505</name>
</gene>
<proteinExistence type="predicted"/>
<feature type="signal peptide" evidence="1">
    <location>
        <begin position="1"/>
        <end position="19"/>
    </location>
</feature>
<evidence type="ECO:0008006" key="4">
    <source>
        <dbReference type="Google" id="ProtNLM"/>
    </source>
</evidence>
<evidence type="ECO:0000313" key="3">
    <source>
        <dbReference type="Proteomes" id="UP000644010"/>
    </source>
</evidence>
<keyword evidence="3" id="KW-1185">Reference proteome</keyword>
<name>A0ABR7DVL4_9BACT</name>
<organism evidence="2 3">
    <name type="scientific">Parabacteroides segnis</name>
    <dbReference type="NCBI Taxonomy" id="2763058"/>
    <lineage>
        <taxon>Bacteria</taxon>
        <taxon>Pseudomonadati</taxon>
        <taxon>Bacteroidota</taxon>
        <taxon>Bacteroidia</taxon>
        <taxon>Bacteroidales</taxon>
        <taxon>Tannerellaceae</taxon>
        <taxon>Parabacteroides</taxon>
    </lineage>
</organism>
<dbReference type="EMBL" id="JACOOI010000001">
    <property type="protein sequence ID" value="MBC5641565.1"/>
    <property type="molecule type" value="Genomic_DNA"/>
</dbReference>
<evidence type="ECO:0000313" key="2">
    <source>
        <dbReference type="EMBL" id="MBC5641565.1"/>
    </source>
</evidence>